<feature type="region of interest" description="Disordered" evidence="1">
    <location>
        <begin position="323"/>
        <end position="365"/>
    </location>
</feature>
<evidence type="ECO:0000313" key="2">
    <source>
        <dbReference type="EMBL" id="GFR52882.1"/>
    </source>
</evidence>
<feature type="compositionally biased region" description="Basic residues" evidence="1">
    <location>
        <begin position="821"/>
        <end position="833"/>
    </location>
</feature>
<feature type="compositionally biased region" description="Low complexity" evidence="1">
    <location>
        <begin position="518"/>
        <end position="577"/>
    </location>
</feature>
<comment type="caution">
    <text evidence="2">The sequence shown here is derived from an EMBL/GenBank/DDBJ whole genome shotgun (WGS) entry which is preliminary data.</text>
</comment>
<evidence type="ECO:0000256" key="1">
    <source>
        <dbReference type="SAM" id="MobiDB-lite"/>
    </source>
</evidence>
<evidence type="ECO:0000313" key="3">
    <source>
        <dbReference type="Proteomes" id="UP001054857"/>
    </source>
</evidence>
<proteinExistence type="predicted"/>
<dbReference type="AlphaFoldDB" id="A0AAD3HU13"/>
<reference evidence="2 3" key="1">
    <citation type="journal article" date="2021" name="Sci. Rep.">
        <title>Genome sequencing of the multicellular alga Astrephomene provides insights into convergent evolution of germ-soma differentiation.</title>
        <authorList>
            <person name="Yamashita S."/>
            <person name="Yamamoto K."/>
            <person name="Matsuzaki R."/>
            <person name="Suzuki S."/>
            <person name="Yamaguchi H."/>
            <person name="Hirooka S."/>
            <person name="Minakuchi Y."/>
            <person name="Miyagishima S."/>
            <person name="Kawachi M."/>
            <person name="Toyoda A."/>
            <person name="Nozaki H."/>
        </authorList>
    </citation>
    <scope>NUCLEOTIDE SEQUENCE [LARGE SCALE GENOMIC DNA]</scope>
    <source>
        <strain evidence="2 3">NIES-4017</strain>
    </source>
</reference>
<dbReference type="EMBL" id="BMAR01000074">
    <property type="protein sequence ID" value="GFR52882.1"/>
    <property type="molecule type" value="Genomic_DNA"/>
</dbReference>
<keyword evidence="3" id="KW-1185">Reference proteome</keyword>
<feature type="compositionally biased region" description="Polar residues" evidence="1">
    <location>
        <begin position="327"/>
        <end position="337"/>
    </location>
</feature>
<feature type="region of interest" description="Disordered" evidence="1">
    <location>
        <begin position="266"/>
        <end position="308"/>
    </location>
</feature>
<feature type="region of interest" description="Disordered" evidence="1">
    <location>
        <begin position="601"/>
        <end position="722"/>
    </location>
</feature>
<gene>
    <name evidence="2" type="ORF">Agub_g15514</name>
</gene>
<feature type="region of interest" description="Disordered" evidence="1">
    <location>
        <begin position="208"/>
        <end position="247"/>
    </location>
</feature>
<dbReference type="Proteomes" id="UP001054857">
    <property type="component" value="Unassembled WGS sequence"/>
</dbReference>
<feature type="region of interest" description="Disordered" evidence="1">
    <location>
        <begin position="1"/>
        <end position="36"/>
    </location>
</feature>
<feature type="region of interest" description="Disordered" evidence="1">
    <location>
        <begin position="818"/>
        <end position="841"/>
    </location>
</feature>
<feature type="region of interest" description="Disordered" evidence="1">
    <location>
        <begin position="494"/>
        <end position="577"/>
    </location>
</feature>
<feature type="compositionally biased region" description="Low complexity" evidence="1">
    <location>
        <begin position="697"/>
        <end position="711"/>
    </location>
</feature>
<protein>
    <submittedName>
        <fullName evidence="2">Uncharacterized protein</fullName>
    </submittedName>
</protein>
<name>A0AAD3HU13_9CHLO</name>
<feature type="compositionally biased region" description="Low complexity" evidence="1">
    <location>
        <begin position="630"/>
        <end position="644"/>
    </location>
</feature>
<accession>A0AAD3HU13</accession>
<feature type="compositionally biased region" description="Low complexity" evidence="1">
    <location>
        <begin position="270"/>
        <end position="307"/>
    </location>
</feature>
<feature type="compositionally biased region" description="Low complexity" evidence="1">
    <location>
        <begin position="495"/>
        <end position="510"/>
    </location>
</feature>
<sequence length="869" mass="87243">MDALTSGSPAVKDLSGPEQLGGIKEGDAAGGESVPTPLSARALAGAAACKPGSGFNAESAAFNEQLQRLRARLQSVVQGVREVAQSLDEPHTLIANVRDQLQSRREGALRNISSNVAATSQLAAISCPLDVTGRQAPRSSSARSSTDDLDLCSCNTAASEPSRSWANAGNSQQARRFVPSMSVKALVAAVERQSRSPGSVAELLPALSSGGAPAERASVESLPSRTSCDMEAASPEGPQRDTHTAPYRGPFADALAAAAVAAGSPTLELSSSPSAGGSPGTPSTAPVTAAEASYGNAGGSSSSSASGLDARFPMFRTASGSYRLRPSNGSALASPTGETAGCEGTPGGSRWGLPGDDATEWSASAAGDRSASFGGVSRAAAVAGALEPDAGELPGSSSGESGLLAASANAAAAAAYLEVHPETLRELWTLRARVRAQEGELAAMVTQLSTKNAQLDQAQTAVLQKDKELAVLTQRLAGVLSRLQAFQAVQHHQQHLQQQLHHHQQLQQQHDGLGPQRLAGHGAAGSGLPSAGPNTPSRPHSSTAPSVHAPSAAASAGSLVEGHPATSSPSPAPSDAAADWAPTVASAKALFTALGLSSVSHATKASSPSPGRTSGALPVRPTSVGSTPVAPGRGDSAAADGGSPLDVSLPPPPCMSTEPEPQQQAASESQDPAAGHQGASQDGAVLGAPAASGHIGSTASAPAASFSPSKAGVPSSNSARPRELLLSPRSSAPAAAAAAAAAAANLVKKDPPAAPLPGRGSSVRPAATGAAGNRRRGLAGLLLQVVPSLACVALLLRDTQVRRGLAWLHRGVVGQPAAAGPRRRVSGGGRRPRFAPAGSESEELEEASMKCHAKWCKMIRPPPQTAFYY</sequence>
<organism evidence="2 3">
    <name type="scientific">Astrephomene gubernaculifera</name>
    <dbReference type="NCBI Taxonomy" id="47775"/>
    <lineage>
        <taxon>Eukaryota</taxon>
        <taxon>Viridiplantae</taxon>
        <taxon>Chlorophyta</taxon>
        <taxon>core chlorophytes</taxon>
        <taxon>Chlorophyceae</taxon>
        <taxon>CS clade</taxon>
        <taxon>Chlamydomonadales</taxon>
        <taxon>Astrephomenaceae</taxon>
        <taxon>Astrephomene</taxon>
    </lineage>
</organism>
<feature type="compositionally biased region" description="Polar residues" evidence="1">
    <location>
        <begin position="601"/>
        <end position="612"/>
    </location>
</feature>